<dbReference type="AlphaFoldDB" id="A0AAV5W0N0"/>
<feature type="compositionally biased region" description="Basic and acidic residues" evidence="1">
    <location>
        <begin position="104"/>
        <end position="122"/>
    </location>
</feature>
<feature type="region of interest" description="Disordered" evidence="1">
    <location>
        <begin position="104"/>
        <end position="141"/>
    </location>
</feature>
<evidence type="ECO:0000313" key="3">
    <source>
        <dbReference type="EMBL" id="GMT24254.1"/>
    </source>
</evidence>
<keyword evidence="2" id="KW-1133">Transmembrane helix</keyword>
<protein>
    <submittedName>
        <fullName evidence="3">Uncharacterized protein</fullName>
    </submittedName>
</protein>
<evidence type="ECO:0000256" key="1">
    <source>
        <dbReference type="SAM" id="MobiDB-lite"/>
    </source>
</evidence>
<reference evidence="3" key="1">
    <citation type="submission" date="2023-10" db="EMBL/GenBank/DDBJ databases">
        <title>Genome assembly of Pristionchus species.</title>
        <authorList>
            <person name="Yoshida K."/>
            <person name="Sommer R.J."/>
        </authorList>
    </citation>
    <scope>NUCLEOTIDE SEQUENCE</scope>
    <source>
        <strain evidence="3">RS5133</strain>
    </source>
</reference>
<evidence type="ECO:0000256" key="2">
    <source>
        <dbReference type="SAM" id="Phobius"/>
    </source>
</evidence>
<feature type="non-terminal residue" evidence="3">
    <location>
        <position position="1"/>
    </location>
</feature>
<sequence length="307" mass="33926">VSIVKGMVVISPEKNVSSFLGVDTLSPPPSSTLPNVSPASVHGKTSLDLSYPHSWNKRGSMPVVTSLTTRDEERVKDRLPPIARGEERATRRFSIARVEKAVDDFKDRRSKSSSDKPSKGDKTPFTSGFASLTNSNKGEDGAGCWSEPVNCAMKAENCEQLVGRTAEEYLEGLNEKQRNALRKTIENDEERKEEEYFMWMSKGPGTKMAVVSVKCVENYLSGQRGRRVKWRNISTGRVSIYRYSIAVIPIGFGTRVARWIRKHRKLCLILVWLSFVALICLTVVVGSIGNESPADGSSASNPNARIG</sequence>
<comment type="caution">
    <text evidence="3">The sequence shown here is derived from an EMBL/GenBank/DDBJ whole genome shotgun (WGS) entry which is preliminary data.</text>
</comment>
<feature type="compositionally biased region" description="Polar residues" evidence="1">
    <location>
        <begin position="124"/>
        <end position="136"/>
    </location>
</feature>
<keyword evidence="4" id="KW-1185">Reference proteome</keyword>
<evidence type="ECO:0000313" key="4">
    <source>
        <dbReference type="Proteomes" id="UP001432322"/>
    </source>
</evidence>
<accession>A0AAV5W0N0</accession>
<organism evidence="3 4">
    <name type="scientific">Pristionchus fissidentatus</name>
    <dbReference type="NCBI Taxonomy" id="1538716"/>
    <lineage>
        <taxon>Eukaryota</taxon>
        <taxon>Metazoa</taxon>
        <taxon>Ecdysozoa</taxon>
        <taxon>Nematoda</taxon>
        <taxon>Chromadorea</taxon>
        <taxon>Rhabditida</taxon>
        <taxon>Rhabditina</taxon>
        <taxon>Diplogasteromorpha</taxon>
        <taxon>Diplogasteroidea</taxon>
        <taxon>Neodiplogasteridae</taxon>
        <taxon>Pristionchus</taxon>
    </lineage>
</organism>
<keyword evidence="2" id="KW-0812">Transmembrane</keyword>
<dbReference type="Proteomes" id="UP001432322">
    <property type="component" value="Unassembled WGS sequence"/>
</dbReference>
<name>A0AAV5W0N0_9BILA</name>
<proteinExistence type="predicted"/>
<feature type="transmembrane region" description="Helical" evidence="2">
    <location>
        <begin position="269"/>
        <end position="288"/>
    </location>
</feature>
<dbReference type="EMBL" id="BTSY01000004">
    <property type="protein sequence ID" value="GMT24254.1"/>
    <property type="molecule type" value="Genomic_DNA"/>
</dbReference>
<gene>
    <name evidence="3" type="ORF">PFISCL1PPCAC_15551</name>
</gene>
<feature type="transmembrane region" description="Helical" evidence="2">
    <location>
        <begin position="240"/>
        <end position="257"/>
    </location>
</feature>
<keyword evidence="2" id="KW-0472">Membrane</keyword>